<dbReference type="AlphaFoldDB" id="A0A0F9DZI1"/>
<dbReference type="Gene3D" id="3.20.20.210">
    <property type="match status" value="1"/>
</dbReference>
<dbReference type="PANTHER" id="PTHR21091">
    <property type="entry name" value="METHYLTETRAHYDROFOLATE:HOMOCYSTEINE METHYLTRANSFERASE RELATED"/>
    <property type="match status" value="1"/>
</dbReference>
<comment type="caution">
    <text evidence="2">The sequence shown here is derived from an EMBL/GenBank/DDBJ whole genome shotgun (WGS) entry which is preliminary data.</text>
</comment>
<gene>
    <name evidence="2" type="ORF">LCGC14_2428770</name>
</gene>
<proteinExistence type="predicted"/>
<dbReference type="GO" id="GO:0019353">
    <property type="term" value="P:protoporphyrinogen IX biosynthetic process from glutamate"/>
    <property type="evidence" value="ECO:0007669"/>
    <property type="project" value="TreeGrafter"/>
</dbReference>
<dbReference type="PANTHER" id="PTHR21091:SF169">
    <property type="entry name" value="UROPORPHYRINOGEN DECARBOXYLASE"/>
    <property type="match status" value="1"/>
</dbReference>
<name>A0A0F9DZI1_9ZZZZ</name>
<evidence type="ECO:0000313" key="2">
    <source>
        <dbReference type="EMBL" id="KKL23101.1"/>
    </source>
</evidence>
<organism evidence="2">
    <name type="scientific">marine sediment metagenome</name>
    <dbReference type="NCBI Taxonomy" id="412755"/>
    <lineage>
        <taxon>unclassified sequences</taxon>
        <taxon>metagenomes</taxon>
        <taxon>ecological metagenomes</taxon>
    </lineage>
</organism>
<protein>
    <recommendedName>
        <fullName evidence="1">Uroporphyrinogen decarboxylase (URO-D) domain-containing protein</fullName>
    </recommendedName>
</protein>
<evidence type="ECO:0000259" key="1">
    <source>
        <dbReference type="Pfam" id="PF01208"/>
    </source>
</evidence>
<dbReference type="GO" id="GO:0004853">
    <property type="term" value="F:uroporphyrinogen decarboxylase activity"/>
    <property type="evidence" value="ECO:0007669"/>
    <property type="project" value="InterPro"/>
</dbReference>
<accession>A0A0F9DZI1</accession>
<dbReference type="InterPro" id="IPR000257">
    <property type="entry name" value="Uroporphyrinogen_deCOase"/>
</dbReference>
<sequence length="297" mass="32788">MIKWNITSVPSEKIITDSQLCLYSWDYDSTVNDITYDTDEELWSLDVTIGDLPADLKTLIHRYLVHFRGLLIEGPLLITNHNYNAISETVTVYFDSPAVAELSVADSASVLCIFDEPKQMHALLNVLADSVIAYLNAQIAAGAQAIMLFDTWGGALSTENYQEFSLSYMQKIVAGLTRENEGRIVPVTLFTKGGGQWLELMAQTGVDAIGLDWTTDLGKARQRVGDKVTLQGNMDPCVLYASADRVEQEVAKVLASFGHGEGHVFNLGHGIHPTVDPENMSRLVDAVHRLSEPYHKS</sequence>
<dbReference type="SUPFAM" id="SSF51726">
    <property type="entry name" value="UROD/MetE-like"/>
    <property type="match status" value="1"/>
</dbReference>
<feature type="domain" description="Uroporphyrinogen decarboxylase (URO-D)" evidence="1">
    <location>
        <begin position="112"/>
        <end position="289"/>
    </location>
</feature>
<dbReference type="EMBL" id="LAZR01037100">
    <property type="protein sequence ID" value="KKL23101.1"/>
    <property type="molecule type" value="Genomic_DNA"/>
</dbReference>
<dbReference type="Pfam" id="PF01208">
    <property type="entry name" value="URO-D"/>
    <property type="match status" value="1"/>
</dbReference>
<dbReference type="InterPro" id="IPR038071">
    <property type="entry name" value="UROD/MetE-like_sf"/>
</dbReference>
<reference evidence="2" key="1">
    <citation type="journal article" date="2015" name="Nature">
        <title>Complex archaea that bridge the gap between prokaryotes and eukaryotes.</title>
        <authorList>
            <person name="Spang A."/>
            <person name="Saw J.H."/>
            <person name="Jorgensen S.L."/>
            <person name="Zaremba-Niedzwiedzka K."/>
            <person name="Martijn J."/>
            <person name="Lind A.E."/>
            <person name="van Eijk R."/>
            <person name="Schleper C."/>
            <person name="Guy L."/>
            <person name="Ettema T.J."/>
        </authorList>
    </citation>
    <scope>NUCLEOTIDE SEQUENCE</scope>
</reference>
<dbReference type="GO" id="GO:0005829">
    <property type="term" value="C:cytosol"/>
    <property type="evidence" value="ECO:0007669"/>
    <property type="project" value="TreeGrafter"/>
</dbReference>